<dbReference type="Pfam" id="PF00646">
    <property type="entry name" value="F-box"/>
    <property type="match status" value="1"/>
</dbReference>
<gene>
    <name evidence="3" type="ORF">URODEC1_LOCUS1364</name>
</gene>
<evidence type="ECO:0000259" key="2">
    <source>
        <dbReference type="Pfam" id="PF03478"/>
    </source>
</evidence>
<evidence type="ECO:0000313" key="4">
    <source>
        <dbReference type="Proteomes" id="UP001497457"/>
    </source>
</evidence>
<reference evidence="3 4" key="2">
    <citation type="submission" date="2024-10" db="EMBL/GenBank/DDBJ databases">
        <authorList>
            <person name="Ryan C."/>
        </authorList>
    </citation>
    <scope>NUCLEOTIDE SEQUENCE [LARGE SCALE GENOMIC DNA]</scope>
</reference>
<evidence type="ECO:0000259" key="1">
    <source>
        <dbReference type="Pfam" id="PF00646"/>
    </source>
</evidence>
<accession>A0ABC8VBX1</accession>
<dbReference type="InterPro" id="IPR001810">
    <property type="entry name" value="F-box_dom"/>
</dbReference>
<keyword evidence="4" id="KW-1185">Reference proteome</keyword>
<organism evidence="3 4">
    <name type="scientific">Urochloa decumbens</name>
    <dbReference type="NCBI Taxonomy" id="240449"/>
    <lineage>
        <taxon>Eukaryota</taxon>
        <taxon>Viridiplantae</taxon>
        <taxon>Streptophyta</taxon>
        <taxon>Embryophyta</taxon>
        <taxon>Tracheophyta</taxon>
        <taxon>Spermatophyta</taxon>
        <taxon>Magnoliopsida</taxon>
        <taxon>Liliopsida</taxon>
        <taxon>Poales</taxon>
        <taxon>Poaceae</taxon>
        <taxon>PACMAD clade</taxon>
        <taxon>Panicoideae</taxon>
        <taxon>Panicodae</taxon>
        <taxon>Paniceae</taxon>
        <taxon>Melinidinae</taxon>
        <taxon>Urochloa</taxon>
    </lineage>
</organism>
<proteinExistence type="predicted"/>
<dbReference type="SUPFAM" id="SSF63829">
    <property type="entry name" value="Calcium-dependent phosphotriesterase"/>
    <property type="match status" value="1"/>
</dbReference>
<dbReference type="EMBL" id="OZ075111">
    <property type="protein sequence ID" value="CAL4886803.1"/>
    <property type="molecule type" value="Genomic_DNA"/>
</dbReference>
<dbReference type="PANTHER" id="PTHR44259">
    <property type="entry name" value="OS07G0183000 PROTEIN-RELATED"/>
    <property type="match status" value="1"/>
</dbReference>
<sequence length="419" mass="47932">MCPHCPAKFRSVKWCELHEDLCGKVVERLDALDVLNFSATCGSWKSVCNRLQTKLIKSGHPTLLSSRPDHDGSRVEKSIEEGTFGLHDISDRKSFCVHSKFLQDKMWIGGKDDWLVVTGIDRCELSLVNLITGESVTLPSLDTIDDAERKENCDLENTYACELYCKRRLRRVVLCQTPSSRFGYIAIAQISVGWIAYTTEWDNAWKLLAHPTNWSDFTYHPFYMDAILYDGKIYAVEGDGTVFAWDMYSHREHPVMISAPNIIEVEEEETSDQVLYLAISPRDELMLICVHGKVPPDYKPSSRMLQSEHDWFEEISGMTVHKFLDSDGTWEQIHNIGLDQSLFVGLNYPFCGTWSGIKPNSVYVSNLAEWDVMVFDMDGAEDAVFQMQDYPVVDDVRLPDGHSMRTPMWFRPTRPSTLL</sequence>
<dbReference type="Pfam" id="PF03478">
    <property type="entry name" value="Beta-prop_KIB1-4"/>
    <property type="match status" value="1"/>
</dbReference>
<name>A0ABC8VBX1_9POAL</name>
<dbReference type="PANTHER" id="PTHR44259:SF57">
    <property type="entry name" value="DUF1618 DOMAIN-CONTAINING PROTEIN"/>
    <property type="match status" value="1"/>
</dbReference>
<feature type="domain" description="KIB1-4 beta-propeller" evidence="2">
    <location>
        <begin position="90"/>
        <end position="376"/>
    </location>
</feature>
<evidence type="ECO:0008006" key="5">
    <source>
        <dbReference type="Google" id="ProtNLM"/>
    </source>
</evidence>
<feature type="domain" description="F-box" evidence="1">
    <location>
        <begin position="14"/>
        <end position="52"/>
    </location>
</feature>
<reference evidence="4" key="1">
    <citation type="submission" date="2024-06" db="EMBL/GenBank/DDBJ databases">
        <authorList>
            <person name="Ryan C."/>
        </authorList>
    </citation>
    <scope>NUCLEOTIDE SEQUENCE [LARGE SCALE GENOMIC DNA]</scope>
</reference>
<evidence type="ECO:0000313" key="3">
    <source>
        <dbReference type="EMBL" id="CAL4886803.1"/>
    </source>
</evidence>
<dbReference type="InterPro" id="IPR050942">
    <property type="entry name" value="F-box_BR-signaling"/>
</dbReference>
<dbReference type="Proteomes" id="UP001497457">
    <property type="component" value="Chromosome 1b"/>
</dbReference>
<protein>
    <recommendedName>
        <fullName evidence="5">F-box domain-containing protein</fullName>
    </recommendedName>
</protein>
<dbReference type="InterPro" id="IPR005174">
    <property type="entry name" value="KIB1-4_b-propeller"/>
</dbReference>
<dbReference type="AlphaFoldDB" id="A0ABC8VBX1"/>